<dbReference type="PANTHER" id="PTHR33973:SF4">
    <property type="entry name" value="OS07G0153300 PROTEIN"/>
    <property type="match status" value="1"/>
</dbReference>
<dbReference type="RefSeq" id="WP_102950638.1">
    <property type="nucleotide sequence ID" value="NZ_CP024847.1"/>
</dbReference>
<dbReference type="Pfam" id="PF07103">
    <property type="entry name" value="DUF1365"/>
    <property type="match status" value="1"/>
</dbReference>
<dbReference type="PANTHER" id="PTHR33973">
    <property type="entry name" value="OS07G0153300 PROTEIN"/>
    <property type="match status" value="1"/>
</dbReference>
<organism evidence="1 2">
    <name type="scientific">Aquella oligotrophica</name>
    <dbReference type="NCBI Taxonomy" id="2067065"/>
    <lineage>
        <taxon>Bacteria</taxon>
        <taxon>Pseudomonadati</taxon>
        <taxon>Pseudomonadota</taxon>
        <taxon>Betaproteobacteria</taxon>
        <taxon>Neisseriales</taxon>
        <taxon>Neisseriaceae</taxon>
        <taxon>Aquella</taxon>
    </lineage>
</organism>
<evidence type="ECO:0000313" key="1">
    <source>
        <dbReference type="EMBL" id="AUR51338.1"/>
    </source>
</evidence>
<dbReference type="OrthoDB" id="9778801at2"/>
<dbReference type="Proteomes" id="UP000236655">
    <property type="component" value="Chromosome"/>
</dbReference>
<dbReference type="InterPro" id="IPR010775">
    <property type="entry name" value="DUF1365"/>
</dbReference>
<sequence length="244" mass="29084">MLANSLCIGNVWHKRFEPRIHEFQYKLNMWLIDIDRFEDLAGNSRILNTNKTALYRFKPEKYLRDEGNYPISDKLKKKLTELGAILDSGDKFYLLGQLSNLGLYFSPLNLYLVVNDIKQCKYILAEVSNTPWNERYYYLLDKSQKQIISTKKFHVSPFFGMNQEYHWSFDFTEEKLAFKIDTFENERKVFSAGFSGKLINAKENNFYKRVFRSPLNVYKIIAGIYFEAFRLWFIKKIPFIPHPK</sequence>
<reference evidence="2" key="1">
    <citation type="submission" date="2017-11" db="EMBL/GenBank/DDBJ databases">
        <authorList>
            <person name="Chan K.G."/>
            <person name="Lee L.S."/>
        </authorList>
    </citation>
    <scope>NUCLEOTIDE SEQUENCE [LARGE SCALE GENOMIC DNA]</scope>
    <source>
        <strain evidence="2">DSM 100970</strain>
    </source>
</reference>
<dbReference type="KEGG" id="nba:CUN60_03160"/>
<dbReference type="EMBL" id="CP024847">
    <property type="protein sequence ID" value="AUR51338.1"/>
    <property type="molecule type" value="Genomic_DNA"/>
</dbReference>
<evidence type="ECO:0008006" key="3">
    <source>
        <dbReference type="Google" id="ProtNLM"/>
    </source>
</evidence>
<proteinExistence type="predicted"/>
<accession>A0A2I7N4I4</accession>
<gene>
    <name evidence="1" type="ORF">CUN60_03160</name>
</gene>
<dbReference type="AlphaFoldDB" id="A0A2I7N4I4"/>
<protein>
    <recommendedName>
        <fullName evidence="3">DUF1365 domain-containing protein</fullName>
    </recommendedName>
</protein>
<keyword evidence="2" id="KW-1185">Reference proteome</keyword>
<name>A0A2I7N4I4_9NEIS</name>
<evidence type="ECO:0000313" key="2">
    <source>
        <dbReference type="Proteomes" id="UP000236655"/>
    </source>
</evidence>